<evidence type="ECO:0000313" key="8">
    <source>
        <dbReference type="Proteomes" id="UP000291422"/>
    </source>
</evidence>
<dbReference type="AlphaFoldDB" id="A0A177D6M9"/>
<proteinExistence type="inferred from homology"/>
<dbReference type="VEuPathDB" id="FungiDB:CC77DRAFT_483788"/>
<dbReference type="PANTHER" id="PTHR24320">
    <property type="entry name" value="RETINOL DEHYDROGENASE"/>
    <property type="match status" value="1"/>
</dbReference>
<dbReference type="OMA" id="ILYLMIM"/>
<dbReference type="EMBL" id="KV441495">
    <property type="protein sequence ID" value="OAG15206.1"/>
    <property type="molecule type" value="Genomic_DNA"/>
</dbReference>
<name>A0A177D6M9_ALTAL</name>
<evidence type="ECO:0000256" key="3">
    <source>
        <dbReference type="ARBA" id="ARBA00023002"/>
    </source>
</evidence>
<gene>
    <name evidence="6" type="ORF">AA0117_g12156</name>
    <name evidence="5" type="ORF">CC77DRAFT_483788</name>
</gene>
<keyword evidence="3" id="KW-0560">Oxidoreductase</keyword>
<keyword evidence="7" id="KW-1185">Reference proteome</keyword>
<evidence type="ECO:0000256" key="1">
    <source>
        <dbReference type="ARBA" id="ARBA00006484"/>
    </source>
</evidence>
<dbReference type="RefSeq" id="XP_018380627.1">
    <property type="nucleotide sequence ID" value="XM_018531854.1"/>
</dbReference>
<comment type="similarity">
    <text evidence="1">Belongs to the short-chain dehydrogenases/reductases (SDR) family.</text>
</comment>
<accession>A0A177D6M9</accession>
<dbReference type="Pfam" id="PF00106">
    <property type="entry name" value="adh_short"/>
    <property type="match status" value="1"/>
</dbReference>
<evidence type="ECO:0000313" key="7">
    <source>
        <dbReference type="Proteomes" id="UP000077248"/>
    </source>
</evidence>
<dbReference type="GO" id="GO:0016491">
    <property type="term" value="F:oxidoreductase activity"/>
    <property type="evidence" value="ECO:0007669"/>
    <property type="project" value="UniProtKB-KW"/>
</dbReference>
<dbReference type="GeneID" id="29117448"/>
<dbReference type="Gene3D" id="3.40.50.720">
    <property type="entry name" value="NAD(P)-binding Rossmann-like Domain"/>
    <property type="match status" value="1"/>
</dbReference>
<dbReference type="InterPro" id="IPR002347">
    <property type="entry name" value="SDR_fam"/>
</dbReference>
<evidence type="ECO:0000256" key="2">
    <source>
        <dbReference type="ARBA" id="ARBA00022857"/>
    </source>
</evidence>
<reference evidence="5 7" key="1">
    <citation type="submission" date="2016-05" db="EMBL/GenBank/DDBJ databases">
        <title>Comparative analysis of secretome profiles of manganese(II)-oxidizing ascomycete fungi.</title>
        <authorList>
            <consortium name="DOE Joint Genome Institute"/>
            <person name="Zeiner C.A."/>
            <person name="Purvine S.O."/>
            <person name="Zink E.M."/>
            <person name="Wu S."/>
            <person name="Pasa-Tolic L."/>
            <person name="Chaput D.L."/>
            <person name="Haridas S."/>
            <person name="Grigoriev I.V."/>
            <person name="Santelli C.M."/>
            <person name="Hansel C.M."/>
        </authorList>
    </citation>
    <scope>NUCLEOTIDE SEQUENCE [LARGE SCALE GENOMIC DNA]</scope>
    <source>
        <strain evidence="5 7">SRC1lrK2f</strain>
    </source>
</reference>
<dbReference type="Proteomes" id="UP000291422">
    <property type="component" value="Unassembled WGS sequence"/>
</dbReference>
<evidence type="ECO:0000256" key="4">
    <source>
        <dbReference type="SAM" id="MobiDB-lite"/>
    </source>
</evidence>
<dbReference type="InterPro" id="IPR036291">
    <property type="entry name" value="NAD(P)-bd_dom_sf"/>
</dbReference>
<keyword evidence="2" id="KW-0521">NADP</keyword>
<dbReference type="KEGG" id="aalt:CC77DRAFT_483788"/>
<reference evidence="6" key="3">
    <citation type="journal article" date="2019" name="J. ISSAAS">
        <title>Genomics, evolutionary history and diagnostics of the Alternaria alternata species group including apple and Asian pear pathotypes.</title>
        <authorList>
            <person name="Armitage A.D."/>
            <person name="Cockerton H.M."/>
            <person name="Sreenivasaprasad S."/>
            <person name="Woodhall J."/>
            <person name="Lane C."/>
            <person name="Harrison R.J."/>
            <person name="Clarkson J.P."/>
        </authorList>
    </citation>
    <scope>NUCLEOTIDE SEQUENCE</scope>
    <source>
        <strain evidence="6">FERA 1177</strain>
    </source>
</reference>
<dbReference type="PRINTS" id="PR00081">
    <property type="entry name" value="GDHRDH"/>
</dbReference>
<sequence length="326" mass="34649">MTSTEPHPAIGALDQLQPSKPHAFDPSADIPSLNGKNILITGANSGIGKQTAVELAKHNPAQIWIAARNEQSGLEAVQDVKKTGSSVDVRFVSLELTSFESIKAAAKIVLAEAAQLDLLMLNAGIMGGPPGVTVEGYELAFGTNHVGHALLFDMLVPLLTKSAETSATKPRVVSVSSRGHAFEVPPGGIAFSTLKSTQSDLSGVTRYTQSKLANVVYAREIARHHPSIISVAIHPEDVATQLFDKGVQGGGPEIEYLAREVAPRVGVSLEEGVKNGLWAMTSDDVQSGRYYEPVGVLGKGSALSRDRELGEKLWKWTQEELGSQVV</sequence>
<dbReference type="EMBL" id="PDXD01000065">
    <property type="protein sequence ID" value="RYN65497.1"/>
    <property type="molecule type" value="Genomic_DNA"/>
</dbReference>
<dbReference type="PANTHER" id="PTHR24320:SF282">
    <property type="entry name" value="WW DOMAIN-CONTAINING OXIDOREDUCTASE"/>
    <property type="match status" value="1"/>
</dbReference>
<dbReference type="SUPFAM" id="SSF51735">
    <property type="entry name" value="NAD(P)-binding Rossmann-fold domains"/>
    <property type="match status" value="1"/>
</dbReference>
<evidence type="ECO:0000313" key="5">
    <source>
        <dbReference type="EMBL" id="OAG15206.1"/>
    </source>
</evidence>
<feature type="region of interest" description="Disordered" evidence="4">
    <location>
        <begin position="1"/>
        <end position="28"/>
    </location>
</feature>
<protein>
    <submittedName>
        <fullName evidence="5">NAD(P)-binding protein</fullName>
    </submittedName>
</protein>
<dbReference type="Proteomes" id="UP000077248">
    <property type="component" value="Unassembled WGS sequence"/>
</dbReference>
<reference evidence="8" key="2">
    <citation type="journal article" date="2019" name="bioRxiv">
        <title>Genomics, evolutionary history and diagnostics of the Alternaria alternata species group including apple and Asian pear pathotypes.</title>
        <authorList>
            <person name="Armitage A.D."/>
            <person name="Cockerton H.M."/>
            <person name="Sreenivasaprasad S."/>
            <person name="Woodhall J.W."/>
            <person name="Lane C.R."/>
            <person name="Harrison R.J."/>
            <person name="Clarkson J.P."/>
        </authorList>
    </citation>
    <scope>NUCLEOTIDE SEQUENCE [LARGE SCALE GENOMIC DNA]</scope>
    <source>
        <strain evidence="8">FERA 1177</strain>
    </source>
</reference>
<evidence type="ECO:0000313" key="6">
    <source>
        <dbReference type="EMBL" id="RYN65497.1"/>
    </source>
</evidence>
<organism evidence="5 7">
    <name type="scientific">Alternaria alternata</name>
    <name type="common">Alternaria rot fungus</name>
    <name type="synonym">Torula alternata</name>
    <dbReference type="NCBI Taxonomy" id="5599"/>
    <lineage>
        <taxon>Eukaryota</taxon>
        <taxon>Fungi</taxon>
        <taxon>Dikarya</taxon>
        <taxon>Ascomycota</taxon>
        <taxon>Pezizomycotina</taxon>
        <taxon>Dothideomycetes</taxon>
        <taxon>Pleosporomycetidae</taxon>
        <taxon>Pleosporales</taxon>
        <taxon>Pleosporineae</taxon>
        <taxon>Pleosporaceae</taxon>
        <taxon>Alternaria</taxon>
        <taxon>Alternaria sect. Alternaria</taxon>
        <taxon>Alternaria alternata complex</taxon>
    </lineage>
</organism>